<dbReference type="InterPro" id="IPR047767">
    <property type="entry name" value="PSP1-like"/>
</dbReference>
<feature type="compositionally biased region" description="Basic residues" evidence="1">
    <location>
        <begin position="354"/>
        <end position="368"/>
    </location>
</feature>
<dbReference type="Pfam" id="PF04468">
    <property type="entry name" value="PSP1"/>
    <property type="match status" value="1"/>
</dbReference>
<evidence type="ECO:0000313" key="4">
    <source>
        <dbReference type="Proteomes" id="UP000188929"/>
    </source>
</evidence>
<protein>
    <recommendedName>
        <fullName evidence="2">PSP1 C-terminal domain-containing protein</fullName>
    </recommendedName>
</protein>
<dbReference type="PANTHER" id="PTHR43830:SF3">
    <property type="entry name" value="PROTEIN PSP1"/>
    <property type="match status" value="1"/>
</dbReference>
<dbReference type="STRING" id="1834516.BL253_25180"/>
<proteinExistence type="predicted"/>
<accession>A0A1V2I6B6</accession>
<organism evidence="3 4">
    <name type="scientific">Pseudofrankia asymbiotica</name>
    <dbReference type="NCBI Taxonomy" id="1834516"/>
    <lineage>
        <taxon>Bacteria</taxon>
        <taxon>Bacillati</taxon>
        <taxon>Actinomycetota</taxon>
        <taxon>Actinomycetes</taxon>
        <taxon>Frankiales</taxon>
        <taxon>Frankiaceae</taxon>
        <taxon>Pseudofrankia</taxon>
    </lineage>
</organism>
<feature type="region of interest" description="Disordered" evidence="1">
    <location>
        <begin position="271"/>
        <end position="368"/>
    </location>
</feature>
<dbReference type="PANTHER" id="PTHR43830">
    <property type="entry name" value="PROTEIN PSP1"/>
    <property type="match status" value="1"/>
</dbReference>
<name>A0A1V2I6B6_9ACTN</name>
<sequence length="368" mass="39741">MSMMCAVAFSPRGKLYYADPGRLAPRVGDRVLVPTDEGPAVATCMWAPQWVSDDIGHLPVLAGFAADDDVERDQVSRRRRAQARVAAKRLVREHGLPMKIIGVDHIDASDTFTIYFTADGRVDFRALVRELNRTLDTRVLLRQLSARDSAKLQGGIGSCGRELCCSTFLTDFEPVSIRMAKDQNLALNPLKISGACGRLMCCLRYEHPLYEEFAAAVPAVGSRASTPDGPGRVIGHDVPRQQVTVALDAGGRRACDRADVCSSRKTHEAAYPATVGPGCGSASTPEDGSRNGSQTEGPDQNGEERPDAFAAHQRMDTPDAAAREAAVPGAVSQPDEASRNETSQEPPAGDGGHRRIRRRARPRHFGSD</sequence>
<dbReference type="EMBL" id="MOMC01000052">
    <property type="protein sequence ID" value="ONH26262.1"/>
    <property type="molecule type" value="Genomic_DNA"/>
</dbReference>
<comment type="caution">
    <text evidence="3">The sequence shown here is derived from an EMBL/GenBank/DDBJ whole genome shotgun (WGS) entry which is preliminary data.</text>
</comment>
<reference evidence="4" key="1">
    <citation type="submission" date="2016-10" db="EMBL/GenBank/DDBJ databases">
        <title>Frankia sp. NRRL B-16386 Genome sequencing.</title>
        <authorList>
            <person name="Ghodhbane-Gtari F."/>
            <person name="Swanson E."/>
            <person name="Gueddou A."/>
            <person name="Hezbri K."/>
            <person name="Ktari K."/>
            <person name="Nouioui I."/>
            <person name="Morris K."/>
            <person name="Simpson S."/>
            <person name="Abebe-Akele F."/>
            <person name="Thomas K."/>
            <person name="Gtari M."/>
            <person name="Tisa L.S."/>
        </authorList>
    </citation>
    <scope>NUCLEOTIDE SEQUENCE [LARGE SCALE GENOMIC DNA]</scope>
    <source>
        <strain evidence="4">NRRL B-16386</strain>
    </source>
</reference>
<dbReference type="AlphaFoldDB" id="A0A1V2I6B6"/>
<dbReference type="Proteomes" id="UP000188929">
    <property type="component" value="Unassembled WGS sequence"/>
</dbReference>
<dbReference type="InterPro" id="IPR007557">
    <property type="entry name" value="PSP1_C"/>
</dbReference>
<dbReference type="PROSITE" id="PS51411">
    <property type="entry name" value="PSP1_C"/>
    <property type="match status" value="1"/>
</dbReference>
<dbReference type="RefSeq" id="WP_076819884.1">
    <property type="nucleotide sequence ID" value="NZ_MOMC01000052.1"/>
</dbReference>
<dbReference type="NCBIfam" id="NF041131">
    <property type="entry name" value="RicT_YaaT_fam"/>
    <property type="match status" value="1"/>
</dbReference>
<feature type="compositionally biased region" description="Basic and acidic residues" evidence="1">
    <location>
        <begin position="302"/>
        <end position="317"/>
    </location>
</feature>
<evidence type="ECO:0000313" key="3">
    <source>
        <dbReference type="EMBL" id="ONH26262.1"/>
    </source>
</evidence>
<feature type="compositionally biased region" description="Polar residues" evidence="1">
    <location>
        <begin position="281"/>
        <end position="298"/>
    </location>
</feature>
<keyword evidence="4" id="KW-1185">Reference proteome</keyword>
<dbReference type="GO" id="GO:0005737">
    <property type="term" value="C:cytoplasm"/>
    <property type="evidence" value="ECO:0007669"/>
    <property type="project" value="TreeGrafter"/>
</dbReference>
<evidence type="ECO:0000259" key="2">
    <source>
        <dbReference type="PROSITE" id="PS51411"/>
    </source>
</evidence>
<feature type="domain" description="PSP1 C-terminal" evidence="2">
    <location>
        <begin position="58"/>
        <end position="144"/>
    </location>
</feature>
<dbReference type="OrthoDB" id="9779344at2"/>
<gene>
    <name evidence="3" type="ORF">BL253_25180</name>
</gene>
<evidence type="ECO:0000256" key="1">
    <source>
        <dbReference type="SAM" id="MobiDB-lite"/>
    </source>
</evidence>